<accession>A0AA41ZHP9</accession>
<feature type="transmembrane region" description="Helical" evidence="1">
    <location>
        <begin position="44"/>
        <end position="65"/>
    </location>
</feature>
<evidence type="ECO:0000256" key="2">
    <source>
        <dbReference type="SAM" id="SignalP"/>
    </source>
</evidence>
<comment type="caution">
    <text evidence="3">The sequence shown here is derived from an EMBL/GenBank/DDBJ whole genome shotgun (WGS) entry which is preliminary data.</text>
</comment>
<sequence length="164" mass="17803">MMWKWIGFMGLLGWSAAASADVPLISTDYNEVQAVFRAMLQSPIEATIILGLSLALIAGWAMSLWRRGKGILSVFVGVAFLILAGDTVYGVQVLMSDQPVEWMSFVENKALIASLGSLPIYRLYLEAEVLLLIAGVAVMMIALTVLAMAFMTASKPRDTAEVRS</sequence>
<keyword evidence="2" id="KW-0732">Signal</keyword>
<keyword evidence="1" id="KW-0472">Membrane</keyword>
<feature type="transmembrane region" description="Helical" evidence="1">
    <location>
        <begin position="129"/>
        <end position="153"/>
    </location>
</feature>
<protein>
    <submittedName>
        <fullName evidence="3">Uncharacterized protein</fullName>
    </submittedName>
</protein>
<keyword evidence="1" id="KW-1133">Transmembrane helix</keyword>
<gene>
    <name evidence="3" type="ORF">OQ287_11650</name>
</gene>
<dbReference type="AlphaFoldDB" id="A0AA41ZHP9"/>
<dbReference type="RefSeq" id="WP_265896534.1">
    <property type="nucleotide sequence ID" value="NZ_JAPIVE010000003.1"/>
</dbReference>
<dbReference type="Proteomes" id="UP001165678">
    <property type="component" value="Unassembled WGS sequence"/>
</dbReference>
<proteinExistence type="predicted"/>
<keyword evidence="1" id="KW-0812">Transmembrane</keyword>
<evidence type="ECO:0000313" key="3">
    <source>
        <dbReference type="EMBL" id="MCX2524896.1"/>
    </source>
</evidence>
<organism evidence="3 4">
    <name type="scientific">Larsenimonas rhizosphaerae</name>
    <dbReference type="NCBI Taxonomy" id="2944682"/>
    <lineage>
        <taxon>Bacteria</taxon>
        <taxon>Pseudomonadati</taxon>
        <taxon>Pseudomonadota</taxon>
        <taxon>Gammaproteobacteria</taxon>
        <taxon>Oceanospirillales</taxon>
        <taxon>Halomonadaceae</taxon>
        <taxon>Larsenimonas</taxon>
    </lineage>
</organism>
<feature type="transmembrane region" description="Helical" evidence="1">
    <location>
        <begin position="72"/>
        <end position="95"/>
    </location>
</feature>
<name>A0AA41ZHP9_9GAMM</name>
<evidence type="ECO:0000256" key="1">
    <source>
        <dbReference type="SAM" id="Phobius"/>
    </source>
</evidence>
<reference evidence="3" key="1">
    <citation type="submission" date="2022-11" db="EMBL/GenBank/DDBJ databases">
        <title>Larsenimonas rhizosphaerae sp. nov., isolated from a tidal mudflat.</title>
        <authorList>
            <person name="Lee S.D."/>
            <person name="Kim I.S."/>
        </authorList>
    </citation>
    <scope>NUCLEOTIDE SEQUENCE</scope>
    <source>
        <strain evidence="3">GH2-1</strain>
    </source>
</reference>
<keyword evidence="4" id="KW-1185">Reference proteome</keyword>
<dbReference type="EMBL" id="JAPIVE010000003">
    <property type="protein sequence ID" value="MCX2524896.1"/>
    <property type="molecule type" value="Genomic_DNA"/>
</dbReference>
<feature type="signal peptide" evidence="2">
    <location>
        <begin position="1"/>
        <end position="20"/>
    </location>
</feature>
<evidence type="ECO:0000313" key="4">
    <source>
        <dbReference type="Proteomes" id="UP001165678"/>
    </source>
</evidence>
<feature type="chain" id="PRO_5041427880" evidence="2">
    <location>
        <begin position="21"/>
        <end position="164"/>
    </location>
</feature>